<organism evidence="8 9">
    <name type="scientific">Bacillus selenitireducens (strain ATCC 700615 / DSM 15326 / MLS10)</name>
    <dbReference type="NCBI Taxonomy" id="439292"/>
    <lineage>
        <taxon>Bacteria</taxon>
        <taxon>Bacillati</taxon>
        <taxon>Bacillota</taxon>
        <taxon>Bacilli</taxon>
        <taxon>Bacillales</taxon>
        <taxon>Bacillaceae</taxon>
        <taxon>Salisediminibacterium</taxon>
    </lineage>
</organism>
<dbReference type="InterPro" id="IPR052049">
    <property type="entry name" value="Electron_transfer_protein"/>
</dbReference>
<feature type="transmembrane region" description="Helical" evidence="7">
    <location>
        <begin position="108"/>
        <end position="126"/>
    </location>
</feature>
<evidence type="ECO:0000256" key="5">
    <source>
        <dbReference type="ARBA" id="ARBA00022989"/>
    </source>
</evidence>
<dbReference type="OrthoDB" id="9772767at2"/>
<feature type="transmembrane region" description="Helical" evidence="7">
    <location>
        <begin position="146"/>
        <end position="168"/>
    </location>
</feature>
<dbReference type="PANTHER" id="PTHR34856">
    <property type="entry name" value="PROTEIN NRFD"/>
    <property type="match status" value="1"/>
</dbReference>
<dbReference type="KEGG" id="bse:Bsel_0635"/>
<feature type="transmembrane region" description="Helical" evidence="7">
    <location>
        <begin position="290"/>
        <end position="310"/>
    </location>
</feature>
<evidence type="ECO:0000256" key="2">
    <source>
        <dbReference type="ARBA" id="ARBA00008929"/>
    </source>
</evidence>
<keyword evidence="6 7" id="KW-0472">Membrane</keyword>
<dbReference type="STRING" id="439292.Bsel_0635"/>
<feature type="transmembrane region" description="Helical" evidence="7">
    <location>
        <begin position="20"/>
        <end position="41"/>
    </location>
</feature>
<feature type="transmembrane region" description="Helical" evidence="7">
    <location>
        <begin position="210"/>
        <end position="233"/>
    </location>
</feature>
<keyword evidence="3" id="KW-1003">Cell membrane</keyword>
<feature type="transmembrane region" description="Helical" evidence="7">
    <location>
        <begin position="317"/>
        <end position="337"/>
    </location>
</feature>
<dbReference type="AlphaFoldDB" id="D6XY97"/>
<keyword evidence="4 7" id="KW-0812">Transmembrane</keyword>
<dbReference type="eggNOG" id="COG5557">
    <property type="taxonomic scope" value="Bacteria"/>
</dbReference>
<evidence type="ECO:0000256" key="7">
    <source>
        <dbReference type="SAM" id="Phobius"/>
    </source>
</evidence>
<keyword evidence="5 7" id="KW-1133">Transmembrane helix</keyword>
<evidence type="ECO:0000313" key="8">
    <source>
        <dbReference type="EMBL" id="ADH98170.1"/>
    </source>
</evidence>
<evidence type="ECO:0000256" key="4">
    <source>
        <dbReference type="ARBA" id="ARBA00022692"/>
    </source>
</evidence>
<dbReference type="EMBL" id="CP001791">
    <property type="protein sequence ID" value="ADH98170.1"/>
    <property type="molecule type" value="Genomic_DNA"/>
</dbReference>
<evidence type="ECO:0000313" key="9">
    <source>
        <dbReference type="Proteomes" id="UP000000271"/>
    </source>
</evidence>
<sequence length="402" mass="44490">MGEMINKNSTTSQNPAFRIALTAITGVLIALFAYGAVVTLLQGHDAWGTTDEFSWGILISAYVFFAVGCTGICMLSTLGHRDWILKLVFGDTKFTNTAEFESMGIKPIVLAISFMLTAFSVLFFELKYPMNLAVYAVLSPNFQSAFIWMGFLYGIYLLFLILEVVFYLRKRPSALKITSFLAITTGIVASSNLGAVFGTMPGRAYWTAPYLPILFIFTALLTGAAALMVLYYFHSQKSREEIVPYMSKLLVLFIIVVGIMTVWNLVSGFIGQYPERYEATMNLLFGDLAISFWVFELGVGLLLPLAIVLLFPRSPNLLLGAAFMALLGMMFARHNLVTAGQTVLLQPDASTPVYIMSYMPTFLELSMVIGGVGLVTAFYFIITRSVARFEKTEDADQEKKAS</sequence>
<evidence type="ECO:0000256" key="1">
    <source>
        <dbReference type="ARBA" id="ARBA00004651"/>
    </source>
</evidence>
<dbReference type="Pfam" id="PF03916">
    <property type="entry name" value="NrfD"/>
    <property type="match status" value="1"/>
</dbReference>
<feature type="transmembrane region" description="Helical" evidence="7">
    <location>
        <begin position="53"/>
        <end position="78"/>
    </location>
</feature>
<reference evidence="8" key="1">
    <citation type="submission" date="2009-10" db="EMBL/GenBank/DDBJ databases">
        <title>Complete sequence of Bacillus selenitireducens MLS10.</title>
        <authorList>
            <consortium name="US DOE Joint Genome Institute"/>
            <person name="Lucas S."/>
            <person name="Copeland A."/>
            <person name="Lapidus A."/>
            <person name="Glavina del Rio T."/>
            <person name="Dalin E."/>
            <person name="Tice H."/>
            <person name="Bruce D."/>
            <person name="Goodwin L."/>
            <person name="Pitluck S."/>
            <person name="Sims D."/>
            <person name="Brettin T."/>
            <person name="Detter J.C."/>
            <person name="Han C."/>
            <person name="Larimer F."/>
            <person name="Land M."/>
            <person name="Hauser L."/>
            <person name="Kyrpides N."/>
            <person name="Ovchinnikova G."/>
            <person name="Stolz J."/>
        </authorList>
    </citation>
    <scope>NUCLEOTIDE SEQUENCE [LARGE SCALE GENOMIC DNA]</scope>
    <source>
        <strain evidence="8">MLS10</strain>
    </source>
</reference>
<gene>
    <name evidence="8" type="ordered locus">Bsel_0635</name>
</gene>
<proteinExistence type="inferred from homology"/>
<feature type="transmembrane region" description="Helical" evidence="7">
    <location>
        <begin position="357"/>
        <end position="382"/>
    </location>
</feature>
<dbReference type="PANTHER" id="PTHR34856:SF2">
    <property type="entry name" value="PROTEIN NRFD"/>
    <property type="match status" value="1"/>
</dbReference>
<keyword evidence="9" id="KW-1185">Reference proteome</keyword>
<protein>
    <submittedName>
        <fullName evidence="8">Polysulphide reductase NrfD</fullName>
    </submittedName>
</protein>
<accession>D6XY97</accession>
<feature type="transmembrane region" description="Helical" evidence="7">
    <location>
        <begin position="245"/>
        <end position="270"/>
    </location>
</feature>
<comment type="subcellular location">
    <subcellularLocation>
        <location evidence="1">Cell membrane</location>
        <topology evidence="1">Multi-pass membrane protein</topology>
    </subcellularLocation>
</comment>
<evidence type="ECO:0000256" key="3">
    <source>
        <dbReference type="ARBA" id="ARBA00022475"/>
    </source>
</evidence>
<comment type="similarity">
    <text evidence="2">Belongs to the NrfD family.</text>
</comment>
<dbReference type="Proteomes" id="UP000000271">
    <property type="component" value="Chromosome"/>
</dbReference>
<dbReference type="InterPro" id="IPR005614">
    <property type="entry name" value="NrfD-like"/>
</dbReference>
<dbReference type="RefSeq" id="WP_013171599.1">
    <property type="nucleotide sequence ID" value="NC_014219.1"/>
</dbReference>
<dbReference type="HOGENOM" id="CLU_045348_3_1_9"/>
<name>D6XY97_BACIE</name>
<evidence type="ECO:0000256" key="6">
    <source>
        <dbReference type="ARBA" id="ARBA00023136"/>
    </source>
</evidence>
<dbReference type="GO" id="GO:0005886">
    <property type="term" value="C:plasma membrane"/>
    <property type="evidence" value="ECO:0007669"/>
    <property type="project" value="UniProtKB-SubCell"/>
</dbReference>
<feature type="transmembrane region" description="Helical" evidence="7">
    <location>
        <begin position="180"/>
        <end position="198"/>
    </location>
</feature>